<dbReference type="OrthoDB" id="5818049at2"/>
<protein>
    <submittedName>
        <fullName evidence="2">Uncharacterized protein</fullName>
    </submittedName>
</protein>
<evidence type="ECO:0000313" key="2">
    <source>
        <dbReference type="EMBL" id="PQJ62823.1"/>
    </source>
</evidence>
<dbReference type="EMBL" id="MSCJ01000003">
    <property type="protein sequence ID" value="PQJ62823.1"/>
    <property type="molecule type" value="Genomic_DNA"/>
</dbReference>
<comment type="caution">
    <text evidence="2">The sequence shown here is derived from an EMBL/GenBank/DDBJ whole genome shotgun (WGS) entry which is preliminary data.</text>
</comment>
<dbReference type="RefSeq" id="WP_105062588.1">
    <property type="nucleotide sequence ID" value="NZ_MSCJ01000003.1"/>
</dbReference>
<evidence type="ECO:0000256" key="1">
    <source>
        <dbReference type="SAM" id="Phobius"/>
    </source>
</evidence>
<accession>A0A2S7VKZ3</accession>
<reference evidence="2 3" key="1">
    <citation type="submission" date="2016-12" db="EMBL/GenBank/DDBJ databases">
        <title>Diversity of luminous bacteria.</title>
        <authorList>
            <person name="Yoshizawa S."/>
            <person name="Kogure K."/>
        </authorList>
    </citation>
    <scope>NUCLEOTIDE SEQUENCE [LARGE SCALE GENOMIC DNA]</scope>
    <source>
        <strain evidence="2 3">LC1-200</strain>
    </source>
</reference>
<gene>
    <name evidence="2" type="ORF">BTO08_21675</name>
</gene>
<proteinExistence type="predicted"/>
<organism evidence="2 3">
    <name type="scientific">Photobacterium angustum</name>
    <dbReference type="NCBI Taxonomy" id="661"/>
    <lineage>
        <taxon>Bacteria</taxon>
        <taxon>Pseudomonadati</taxon>
        <taxon>Pseudomonadota</taxon>
        <taxon>Gammaproteobacteria</taxon>
        <taxon>Vibrionales</taxon>
        <taxon>Vibrionaceae</taxon>
        <taxon>Photobacterium</taxon>
    </lineage>
</organism>
<evidence type="ECO:0000313" key="3">
    <source>
        <dbReference type="Proteomes" id="UP000238730"/>
    </source>
</evidence>
<keyword evidence="1" id="KW-0812">Transmembrane</keyword>
<feature type="transmembrane region" description="Helical" evidence="1">
    <location>
        <begin position="12"/>
        <end position="31"/>
    </location>
</feature>
<keyword evidence="1" id="KW-0472">Membrane</keyword>
<sequence>MKPKNKALWGRGSWVDVTIRVTLLLVFAYAVKTFHEFVTIDRCLDAGHSYNYIEKQCNTIE</sequence>
<dbReference type="Proteomes" id="UP000238730">
    <property type="component" value="Unassembled WGS sequence"/>
</dbReference>
<name>A0A2S7VKZ3_PHOAN</name>
<dbReference type="AlphaFoldDB" id="A0A2S7VKZ3"/>
<keyword evidence="1" id="KW-1133">Transmembrane helix</keyword>